<dbReference type="GO" id="GO:0003677">
    <property type="term" value="F:DNA binding"/>
    <property type="evidence" value="ECO:0007669"/>
    <property type="project" value="InterPro"/>
</dbReference>
<organism evidence="4 5">
    <name type="scientific">Altericroceibacterium spongiae</name>
    <dbReference type="NCBI Taxonomy" id="2320269"/>
    <lineage>
        <taxon>Bacteria</taxon>
        <taxon>Pseudomonadati</taxon>
        <taxon>Pseudomonadota</taxon>
        <taxon>Alphaproteobacteria</taxon>
        <taxon>Sphingomonadales</taxon>
        <taxon>Erythrobacteraceae</taxon>
        <taxon>Altericroceibacterium</taxon>
    </lineage>
</organism>
<dbReference type="EMBL" id="RAPF01000004">
    <property type="protein sequence ID" value="RKF20969.1"/>
    <property type="molecule type" value="Genomic_DNA"/>
</dbReference>
<feature type="domain" description="Insertion element IS402-like" evidence="3">
    <location>
        <begin position="6"/>
        <end position="78"/>
    </location>
</feature>
<dbReference type="GO" id="GO:0006313">
    <property type="term" value="P:DNA transposition"/>
    <property type="evidence" value="ECO:0007669"/>
    <property type="project" value="InterPro"/>
</dbReference>
<feature type="domain" description="Transposase IS4-like" evidence="2">
    <location>
        <begin position="95"/>
        <end position="241"/>
    </location>
</feature>
<protein>
    <submittedName>
        <fullName evidence="4">IS5 family transposase</fullName>
    </submittedName>
</protein>
<dbReference type="Pfam" id="PF01609">
    <property type="entry name" value="DDE_Tnp_1"/>
    <property type="match status" value="1"/>
</dbReference>
<keyword evidence="5" id="KW-1185">Reference proteome</keyword>
<feature type="region of interest" description="Disordered" evidence="1">
    <location>
        <begin position="102"/>
        <end position="121"/>
    </location>
</feature>
<gene>
    <name evidence="4" type="ORF">D6851_08410</name>
</gene>
<name>A0A420EJW1_9SPHN</name>
<dbReference type="InterPro" id="IPR025161">
    <property type="entry name" value="IS402-like_dom"/>
</dbReference>
<dbReference type="InterPro" id="IPR002559">
    <property type="entry name" value="Transposase_11"/>
</dbReference>
<evidence type="ECO:0000259" key="2">
    <source>
        <dbReference type="Pfam" id="PF01609"/>
    </source>
</evidence>
<sequence length="260" mass="29677">MARGDLTDEEWAVIGPLLPPERGRHSRPAGDNRRFLNGMLHVLRVGCPWRDMHERYGKWNSVYVRFRRWAEQGVWDALLQTLVDLGLTDDWQHMIDSTSVRGHSQAAGARGGTHNQAFGRSRGGFTSKIHARCDNKGRPLGFILTGGEASDYTAAEPLMAIPVTTPKGLLADKGYDGDRFRESLLVRGILPIIPPRSNRKVPEHPDYRRYRDRNRIERLFNKLKQARRIATRYDKTALSFASFLNLASVRLWLKSYVNRA</sequence>
<evidence type="ECO:0000259" key="3">
    <source>
        <dbReference type="Pfam" id="PF13340"/>
    </source>
</evidence>
<dbReference type="OrthoDB" id="9798237at2"/>
<proteinExistence type="predicted"/>
<dbReference type="Pfam" id="PF13340">
    <property type="entry name" value="DUF4096"/>
    <property type="match status" value="1"/>
</dbReference>
<dbReference type="Proteomes" id="UP000284395">
    <property type="component" value="Unassembled WGS sequence"/>
</dbReference>
<dbReference type="PANTHER" id="PTHR30007:SF1">
    <property type="entry name" value="BLR1914 PROTEIN"/>
    <property type="match status" value="1"/>
</dbReference>
<reference evidence="4 5" key="1">
    <citation type="submission" date="2018-09" db="EMBL/GenBank/DDBJ databases">
        <title>Altererythrobacter spongiae sp. nov., isolated from a marine sponge.</title>
        <authorList>
            <person name="Zhuang L."/>
            <person name="Luo L."/>
        </authorList>
    </citation>
    <scope>NUCLEOTIDE SEQUENCE [LARGE SCALE GENOMIC DNA]</scope>
    <source>
        <strain evidence="4 5">HN-Y73</strain>
    </source>
</reference>
<evidence type="ECO:0000256" key="1">
    <source>
        <dbReference type="SAM" id="MobiDB-lite"/>
    </source>
</evidence>
<dbReference type="GO" id="GO:0004803">
    <property type="term" value="F:transposase activity"/>
    <property type="evidence" value="ECO:0007669"/>
    <property type="project" value="InterPro"/>
</dbReference>
<comment type="caution">
    <text evidence="4">The sequence shown here is derived from an EMBL/GenBank/DDBJ whole genome shotgun (WGS) entry which is preliminary data.</text>
</comment>
<evidence type="ECO:0000313" key="4">
    <source>
        <dbReference type="EMBL" id="RKF20969.1"/>
    </source>
</evidence>
<dbReference type="NCBIfam" id="NF033580">
    <property type="entry name" value="transpos_IS5_3"/>
    <property type="match status" value="1"/>
</dbReference>
<accession>A0A420EJW1</accession>
<dbReference type="AlphaFoldDB" id="A0A420EJW1"/>
<evidence type="ECO:0000313" key="5">
    <source>
        <dbReference type="Proteomes" id="UP000284395"/>
    </source>
</evidence>
<dbReference type="PANTHER" id="PTHR30007">
    <property type="entry name" value="PHP DOMAIN PROTEIN"/>
    <property type="match status" value="1"/>
</dbReference>